<accession>A0AA38W3L9</accession>
<keyword evidence="2" id="KW-0430">Lectin</keyword>
<dbReference type="InterPro" id="IPR001229">
    <property type="entry name" value="Jacalin-like_lectin_dom"/>
</dbReference>
<comment type="similarity">
    <text evidence="1">Belongs to the jacalin lectin family.</text>
</comment>
<dbReference type="InterPro" id="IPR033734">
    <property type="entry name" value="Jacalin-like_lectin_dom_plant"/>
</dbReference>
<feature type="domain" description="Jacalin-type lectin" evidence="4">
    <location>
        <begin position="526"/>
        <end position="680"/>
    </location>
</feature>
<sequence length="681" mass="74916">MESESISKGCIPLGPWGGSEGRAWIWMPKGNIKKITIVHQDIINCIKFESEDSTGETESPLFGLPCIPSSTDTISIDYPNEYFVSISGTYDLHRSFEMVIKSLCFVTNKKRYGPYGLEAGTRFSYDAKGCVIVGFHGRAAVCFNAIGIYLMPESLAFGRNSTQDVKSTHEMCSSCKSKLVMPKEIGPFGAFAGKYWDDGVFSIVKQIHVFMDESLKVLRAIQFVYVKRDSKLFLSSMHGGTSKDKLELAALVNLDGTDEYLTRISGFYGPVGGFNGVEAITSITFHTNKMTYGPFGEESGDGFTSTESPGKVVGFHGRECNGLLSSSSSSTAFSAFVFFPFLQLRKGTKISHEGCISHGPWGGLEGKAWIWMPKGNIIKITIMHKEVIDAIKFQGDDCTAETESPFYGPPFSDSRTDTICIDYPNEYLVSISGTYSKCYSSLRVKSLCFVTNKKRYGPYGSDSGTRFSYDGNGGVIVGFHGRAGAYLDAIGIYVMPGSLAFCRNSTSKNNSIHESCCRCMSRVVTRKEAGPWGASAGKLWDDGVFSTVKHVNVFMEESLKRLRAIQFVYVKRDGKFFLSPMHGETCKDKLELASMVNLDGTHEYISRISGFYGPVEGFNGFEAITSITFHTNKTVYGPYGEEQGDGYAYFTSTLSPGKVVGFHGRKCDGLLTAIGVHMEYM</sequence>
<evidence type="ECO:0000313" key="6">
    <source>
        <dbReference type="Proteomes" id="UP001172457"/>
    </source>
</evidence>
<organism evidence="5 6">
    <name type="scientific">Centaurea solstitialis</name>
    <name type="common">yellow star-thistle</name>
    <dbReference type="NCBI Taxonomy" id="347529"/>
    <lineage>
        <taxon>Eukaryota</taxon>
        <taxon>Viridiplantae</taxon>
        <taxon>Streptophyta</taxon>
        <taxon>Embryophyta</taxon>
        <taxon>Tracheophyta</taxon>
        <taxon>Spermatophyta</taxon>
        <taxon>Magnoliopsida</taxon>
        <taxon>eudicotyledons</taxon>
        <taxon>Gunneridae</taxon>
        <taxon>Pentapetalae</taxon>
        <taxon>asterids</taxon>
        <taxon>campanulids</taxon>
        <taxon>Asterales</taxon>
        <taxon>Asteraceae</taxon>
        <taxon>Carduoideae</taxon>
        <taxon>Cardueae</taxon>
        <taxon>Centaureinae</taxon>
        <taxon>Centaurea</taxon>
    </lineage>
</organism>
<protein>
    <recommendedName>
        <fullName evidence="4">Jacalin-type lectin domain-containing protein</fullName>
    </recommendedName>
</protein>
<keyword evidence="3" id="KW-0677">Repeat</keyword>
<keyword evidence="6" id="KW-1185">Reference proteome</keyword>
<dbReference type="GO" id="GO:0030246">
    <property type="term" value="F:carbohydrate binding"/>
    <property type="evidence" value="ECO:0007669"/>
    <property type="project" value="UniProtKB-KW"/>
</dbReference>
<evidence type="ECO:0000256" key="1">
    <source>
        <dbReference type="ARBA" id="ARBA00006568"/>
    </source>
</evidence>
<evidence type="ECO:0000259" key="4">
    <source>
        <dbReference type="PROSITE" id="PS51752"/>
    </source>
</evidence>
<feature type="domain" description="Jacalin-type lectin" evidence="4">
    <location>
        <begin position="10"/>
        <end position="152"/>
    </location>
</feature>
<dbReference type="CDD" id="cd09612">
    <property type="entry name" value="Jacalin"/>
    <property type="match status" value="4"/>
</dbReference>
<evidence type="ECO:0000256" key="2">
    <source>
        <dbReference type="ARBA" id="ARBA00022734"/>
    </source>
</evidence>
<dbReference type="PROSITE" id="PS51752">
    <property type="entry name" value="JACALIN_LECTIN"/>
    <property type="match status" value="4"/>
</dbReference>
<dbReference type="PANTHER" id="PTHR47293:SF66">
    <property type="entry name" value="JACALIN-RELATED LECTIN 11-RELATED"/>
    <property type="match status" value="1"/>
</dbReference>
<feature type="domain" description="Jacalin-type lectin" evidence="4">
    <location>
        <begin position="355"/>
        <end position="496"/>
    </location>
</feature>
<dbReference type="InterPro" id="IPR036404">
    <property type="entry name" value="Jacalin-like_lectin_dom_sf"/>
</dbReference>
<evidence type="ECO:0000256" key="3">
    <source>
        <dbReference type="ARBA" id="ARBA00022737"/>
    </source>
</evidence>
<dbReference type="FunFam" id="2.100.10.30:FF:000001">
    <property type="entry name" value="Jacalin-related lectin 33"/>
    <property type="match status" value="2"/>
</dbReference>
<dbReference type="SUPFAM" id="SSF51101">
    <property type="entry name" value="Mannose-binding lectins"/>
    <property type="match status" value="4"/>
</dbReference>
<feature type="domain" description="Jacalin-type lectin" evidence="4">
    <location>
        <begin position="182"/>
        <end position="332"/>
    </location>
</feature>
<comment type="caution">
    <text evidence="5">The sequence shown here is derived from an EMBL/GenBank/DDBJ whole genome shotgun (WGS) entry which is preliminary data.</text>
</comment>
<dbReference type="Proteomes" id="UP001172457">
    <property type="component" value="Unassembled WGS sequence"/>
</dbReference>
<dbReference type="EMBL" id="JARYMX010000029">
    <property type="protein sequence ID" value="KAJ9536359.1"/>
    <property type="molecule type" value="Genomic_DNA"/>
</dbReference>
<reference evidence="5" key="1">
    <citation type="submission" date="2023-03" db="EMBL/GenBank/DDBJ databases">
        <title>Chromosome-scale reference genome and RAD-based genetic map of yellow starthistle (Centaurea solstitialis) reveal putative structural variation and QTLs associated with invader traits.</title>
        <authorList>
            <person name="Reatini B."/>
            <person name="Cang F.A."/>
            <person name="Jiang Q."/>
            <person name="Mckibben M.T.W."/>
            <person name="Barker M.S."/>
            <person name="Rieseberg L.H."/>
            <person name="Dlugosch K.M."/>
        </authorList>
    </citation>
    <scope>NUCLEOTIDE SEQUENCE</scope>
    <source>
        <strain evidence="5">CAN-66</strain>
        <tissue evidence="5">Leaf</tissue>
    </source>
</reference>
<dbReference type="SMART" id="SM00915">
    <property type="entry name" value="Jacalin"/>
    <property type="match status" value="4"/>
</dbReference>
<dbReference type="AlphaFoldDB" id="A0AA38W3L9"/>
<dbReference type="Pfam" id="PF01419">
    <property type="entry name" value="Jacalin"/>
    <property type="match status" value="4"/>
</dbReference>
<name>A0AA38W3L9_9ASTR</name>
<dbReference type="PANTHER" id="PTHR47293">
    <property type="entry name" value="JACALIN-RELATED LECTIN 3"/>
    <property type="match status" value="1"/>
</dbReference>
<gene>
    <name evidence="5" type="ORF">OSB04_un000451</name>
</gene>
<proteinExistence type="inferred from homology"/>
<evidence type="ECO:0000313" key="5">
    <source>
        <dbReference type="EMBL" id="KAJ9536359.1"/>
    </source>
</evidence>
<dbReference type="Gene3D" id="2.100.10.30">
    <property type="entry name" value="Jacalin-like lectin domain"/>
    <property type="match status" value="4"/>
</dbReference>